<dbReference type="Gene3D" id="2.60.120.260">
    <property type="entry name" value="Galactose-binding domain-like"/>
    <property type="match status" value="1"/>
</dbReference>
<dbReference type="Proteomes" id="UP000244184">
    <property type="component" value="Unassembled WGS sequence"/>
</dbReference>
<dbReference type="AlphaFoldDB" id="A0A2T6G274"/>
<proteinExistence type="predicted"/>
<protein>
    <submittedName>
        <fullName evidence="1">Uncharacterized protein</fullName>
    </submittedName>
</protein>
<evidence type="ECO:0000313" key="2">
    <source>
        <dbReference type="Proteomes" id="UP000244184"/>
    </source>
</evidence>
<accession>A0A2T6G274</accession>
<sequence length="184" mass="20083">MIRSLGDGGSGTIYVDSMRLWYGEENLLNNNEFDGNNRVANNWEEQVALNATTDFEIITTSQGSKVQKIFGTGLKNGSYMGIWQDTAVSPGQKLQISGKINVENLQNARVQLYVDYMTAEGKYTMAPATIAEYSNPTNGGYITITGEGSVPSNAAYARVYVIIRALGDNGTGKVYVDSVRLCRL</sequence>
<dbReference type="EMBL" id="PYHP01000042">
    <property type="protein sequence ID" value="PUA38272.1"/>
    <property type="molecule type" value="Genomic_DNA"/>
</dbReference>
<organism evidence="1 2">
    <name type="scientific">Paenibacillus elgii</name>
    <dbReference type="NCBI Taxonomy" id="189691"/>
    <lineage>
        <taxon>Bacteria</taxon>
        <taxon>Bacillati</taxon>
        <taxon>Bacillota</taxon>
        <taxon>Bacilli</taxon>
        <taxon>Bacillales</taxon>
        <taxon>Paenibacillaceae</taxon>
        <taxon>Paenibacillus</taxon>
    </lineage>
</organism>
<dbReference type="InterPro" id="IPR008979">
    <property type="entry name" value="Galactose-bd-like_sf"/>
</dbReference>
<name>A0A2T6G274_9BACL</name>
<reference evidence="1 2" key="1">
    <citation type="submission" date="2018-03" db="EMBL/GenBank/DDBJ databases">
        <title>Genome sequence of Paenibacillus elgii strain AC13 an antimicrobial compound producing bacteria.</title>
        <authorList>
            <person name="Kurokawa A.S."/>
            <person name="Araujo J.F."/>
            <person name="Costa R.A."/>
            <person name="Ortega D.B."/>
            <person name="Pires A.S."/>
            <person name="Pappas G.J.Jr."/>
            <person name="Franco O.L."/>
            <person name="Barreto C."/>
            <person name="Magalhaes B.S."/>
            <person name="Kruger R.H."/>
        </authorList>
    </citation>
    <scope>NUCLEOTIDE SEQUENCE [LARGE SCALE GENOMIC DNA]</scope>
    <source>
        <strain evidence="1 2">AC13</strain>
    </source>
</reference>
<dbReference type="SUPFAM" id="SSF49785">
    <property type="entry name" value="Galactose-binding domain-like"/>
    <property type="match status" value="1"/>
</dbReference>
<evidence type="ECO:0000313" key="1">
    <source>
        <dbReference type="EMBL" id="PUA38272.1"/>
    </source>
</evidence>
<gene>
    <name evidence="1" type="ORF">C8Z91_16295</name>
</gene>
<comment type="caution">
    <text evidence="1">The sequence shown here is derived from an EMBL/GenBank/DDBJ whole genome shotgun (WGS) entry which is preliminary data.</text>
</comment>